<dbReference type="Proteomes" id="UP000291189">
    <property type="component" value="Unassembled WGS sequence"/>
</dbReference>
<evidence type="ECO:0000313" key="2">
    <source>
        <dbReference type="EMBL" id="RYU12873.1"/>
    </source>
</evidence>
<dbReference type="EMBL" id="SDPU01000020">
    <property type="protein sequence ID" value="RYU12873.1"/>
    <property type="molecule type" value="Genomic_DNA"/>
</dbReference>
<dbReference type="RefSeq" id="WP_129986692.1">
    <property type="nucleotide sequence ID" value="NZ_SDPU01000020.1"/>
</dbReference>
<dbReference type="Gene3D" id="3.40.50.1010">
    <property type="entry name" value="5'-nuclease"/>
    <property type="match status" value="1"/>
</dbReference>
<organism evidence="2 3">
    <name type="scientific">Nocardioides iriomotensis</name>
    <dbReference type="NCBI Taxonomy" id="715784"/>
    <lineage>
        <taxon>Bacteria</taxon>
        <taxon>Bacillati</taxon>
        <taxon>Actinomycetota</taxon>
        <taxon>Actinomycetes</taxon>
        <taxon>Propionibacteriales</taxon>
        <taxon>Nocardioidaceae</taxon>
        <taxon>Nocardioides</taxon>
    </lineage>
</organism>
<feature type="domain" description="NYN" evidence="1">
    <location>
        <begin position="5"/>
        <end position="173"/>
    </location>
</feature>
<proteinExistence type="predicted"/>
<keyword evidence="3" id="KW-1185">Reference proteome</keyword>
<dbReference type="OrthoDB" id="2379772at2"/>
<protein>
    <submittedName>
        <fullName evidence="2">NYN domain-containing protein</fullName>
    </submittedName>
</protein>
<reference evidence="2 3" key="1">
    <citation type="submission" date="2019-01" db="EMBL/GenBank/DDBJ databases">
        <title>Nocardioides guangzhouensis sp. nov., an actinobacterium isolated from soil.</title>
        <authorList>
            <person name="Fu Y."/>
            <person name="Cai Y."/>
            <person name="Lin Z."/>
            <person name="Chen P."/>
        </authorList>
    </citation>
    <scope>NUCLEOTIDE SEQUENCE [LARGE SCALE GENOMIC DNA]</scope>
    <source>
        <strain evidence="2 3">NBRC 105384</strain>
    </source>
</reference>
<sequence>MTRVRTALYLDFDNVFSGLHRLDPAAAKSFAQDPGALLERLATSSTLDGQRAWLVRRCYMNPNGWIAPPGSSSRADRIYFSGFRPYFTRAGFDVVDCPSLTQGTKNAADIRLVLDAFEALSAPTRYDEFVLASGDSDLTPLLVRIRAADRRTTILSPFDAAAAFTAVADKLIDGQRTLELLQEEDDSDPAVIASTAGTETNEQTFDSFGRLVREKYASAAQPINLATLAHELNQELGTSTSGWFGHGSFAAALRGLDLPGLTIDQHLLWDARRHEPPALGESVARFPGEPPAIARLAALQNLPRLDSQDWRRVYGVLAEFAATHPFSATEATKWSRDQLTEAGAPVSRGSIGFVMNGAAYGGSPLHRSPAPTADEIAGAFVKNALSRARAAGIELSDEEEVAVADWLGRP</sequence>
<dbReference type="GO" id="GO:0004540">
    <property type="term" value="F:RNA nuclease activity"/>
    <property type="evidence" value="ECO:0007669"/>
    <property type="project" value="InterPro"/>
</dbReference>
<gene>
    <name evidence="2" type="ORF">ETU37_07890</name>
</gene>
<evidence type="ECO:0000259" key="1">
    <source>
        <dbReference type="Pfam" id="PF01936"/>
    </source>
</evidence>
<comment type="caution">
    <text evidence="2">The sequence shown here is derived from an EMBL/GenBank/DDBJ whole genome shotgun (WGS) entry which is preliminary data.</text>
</comment>
<name>A0A4Q5J3B2_9ACTN</name>
<dbReference type="AlphaFoldDB" id="A0A4Q5J3B2"/>
<accession>A0A4Q5J3B2</accession>
<dbReference type="InterPro" id="IPR021139">
    <property type="entry name" value="NYN"/>
</dbReference>
<dbReference type="Pfam" id="PF01936">
    <property type="entry name" value="NYN"/>
    <property type="match status" value="1"/>
</dbReference>
<evidence type="ECO:0000313" key="3">
    <source>
        <dbReference type="Proteomes" id="UP000291189"/>
    </source>
</evidence>